<dbReference type="VEuPathDB" id="ToxoDB:EAH_00024990"/>
<sequence length="613" mass="63585">MQDSGSLGSLLCNGENGVKALQLLSRTKTCAYLPAAVSAAGASSCGFIIHSLTPARSSLRTSTCYASSTAVGFPQSAAAPAAAAPAAAPGSGGGLGESAATLRLPPSGAACSPASSTPAATAAATPTSGAPAAAPAAAGTAPAADDEWVAVVQIVHAPRHFVVAVLVQEALQCLLWGSDSDVQVTYELSTSEQLQQQQQQQLLPEQQQAIAEGAVEVRVFFENRSGAALFSSSSSNGNRSAFNSSRGRIDERGRVLVWSLLGVAAAADLIVPAAARLPDGAAAIRSAAAALEQQQQQQLQQQELLLQRCRAALPMRQGALWSFLLCAEVAAKLRHKAGEDVLPLAVQGVQSAPLLPFSWCTLGHSLRLRGRLWESSSCYRVAASLCAAAAPVATASVDPPAPATPRVVLAAAPRAALAAAAASAATVPGKLIAALDETLLRARRDPKELRRALPTLIKAEVEAPWGFAVDANPPEVGGLFVAYVVENSKAEKAGLMPGDQIVIANNSIVLGLPVERCLASLRARQRPGLLQQQERQQLLPLQLEVYRGSFPVLYGAPALAALQRLGAVKELLSSNSSAEQQYRQQQQTPPVHTPAGSLNSLLQGADTRHSEFF</sequence>
<evidence type="ECO:0000313" key="3">
    <source>
        <dbReference type="EMBL" id="CDI77465.1"/>
    </source>
</evidence>
<organism evidence="3 4">
    <name type="scientific">Eimeria acervulina</name>
    <name type="common">Coccidian parasite</name>
    <dbReference type="NCBI Taxonomy" id="5801"/>
    <lineage>
        <taxon>Eukaryota</taxon>
        <taxon>Sar</taxon>
        <taxon>Alveolata</taxon>
        <taxon>Apicomplexa</taxon>
        <taxon>Conoidasida</taxon>
        <taxon>Coccidia</taxon>
        <taxon>Eucoccidiorida</taxon>
        <taxon>Eimeriorina</taxon>
        <taxon>Eimeriidae</taxon>
        <taxon>Eimeria</taxon>
    </lineage>
</organism>
<gene>
    <name evidence="3" type="ORF">EAH_00024990</name>
</gene>
<dbReference type="InterPro" id="IPR036034">
    <property type="entry name" value="PDZ_sf"/>
</dbReference>
<dbReference type="PROSITE" id="PS50106">
    <property type="entry name" value="PDZ"/>
    <property type="match status" value="1"/>
</dbReference>
<dbReference type="GeneID" id="25270569"/>
<protein>
    <submittedName>
        <fullName evidence="3">Pdz domain protein, related, related</fullName>
    </submittedName>
</protein>
<dbReference type="OrthoDB" id="6502734at2759"/>
<dbReference type="InterPro" id="IPR001478">
    <property type="entry name" value="PDZ"/>
</dbReference>
<dbReference type="OMA" id="EVEAPWG"/>
<accession>U6GBE7</accession>
<name>U6GBE7_EIMAC</name>
<dbReference type="SMART" id="SM00228">
    <property type="entry name" value="PDZ"/>
    <property type="match status" value="1"/>
</dbReference>
<feature type="domain" description="PDZ" evidence="2">
    <location>
        <begin position="453"/>
        <end position="522"/>
    </location>
</feature>
<feature type="region of interest" description="Disordered" evidence="1">
    <location>
        <begin position="106"/>
        <end position="138"/>
    </location>
</feature>
<reference evidence="3" key="1">
    <citation type="submission" date="2013-10" db="EMBL/GenBank/DDBJ databases">
        <title>Genomic analysis of the causative agents of coccidiosis in chickens.</title>
        <authorList>
            <person name="Reid A.J."/>
            <person name="Blake D."/>
            <person name="Billington K."/>
            <person name="Browne H."/>
            <person name="Dunn M."/>
            <person name="Hung S."/>
            <person name="Kawahara F."/>
            <person name="Miranda-Saavedra D."/>
            <person name="Mourier T."/>
            <person name="Nagra H."/>
            <person name="Otto T.D."/>
            <person name="Rawlings N."/>
            <person name="Sanchez A."/>
            <person name="Sanders M."/>
            <person name="Subramaniam C."/>
            <person name="Tay Y."/>
            <person name="Dear P."/>
            <person name="Doerig C."/>
            <person name="Gruber A."/>
            <person name="Parkinson J."/>
            <person name="Shirley M."/>
            <person name="Wan K.L."/>
            <person name="Berriman M."/>
            <person name="Tomley F."/>
            <person name="Pain A."/>
        </authorList>
    </citation>
    <scope>NUCLEOTIDE SEQUENCE</scope>
    <source>
        <strain evidence="3">Houghton</strain>
    </source>
</reference>
<evidence type="ECO:0000313" key="4">
    <source>
        <dbReference type="Proteomes" id="UP000018050"/>
    </source>
</evidence>
<keyword evidence="4" id="KW-1185">Reference proteome</keyword>
<dbReference type="Pfam" id="PF00595">
    <property type="entry name" value="PDZ"/>
    <property type="match status" value="1"/>
</dbReference>
<dbReference type="EMBL" id="HG670675">
    <property type="protein sequence ID" value="CDI77465.1"/>
    <property type="molecule type" value="Genomic_DNA"/>
</dbReference>
<dbReference type="Gene3D" id="2.30.42.10">
    <property type="match status" value="1"/>
</dbReference>
<dbReference type="AlphaFoldDB" id="U6GBE7"/>
<reference evidence="3" key="2">
    <citation type="submission" date="2013-10" db="EMBL/GenBank/DDBJ databases">
        <authorList>
            <person name="Aslett M."/>
        </authorList>
    </citation>
    <scope>NUCLEOTIDE SEQUENCE</scope>
    <source>
        <strain evidence="3">Houghton</strain>
    </source>
</reference>
<evidence type="ECO:0000259" key="2">
    <source>
        <dbReference type="PROSITE" id="PS50106"/>
    </source>
</evidence>
<feature type="region of interest" description="Disordered" evidence="1">
    <location>
        <begin position="578"/>
        <end position="613"/>
    </location>
</feature>
<proteinExistence type="predicted"/>
<dbReference type="RefSeq" id="XP_013252186.1">
    <property type="nucleotide sequence ID" value="XM_013396732.1"/>
</dbReference>
<dbReference type="Proteomes" id="UP000018050">
    <property type="component" value="Unassembled WGS sequence"/>
</dbReference>
<evidence type="ECO:0000256" key="1">
    <source>
        <dbReference type="SAM" id="MobiDB-lite"/>
    </source>
</evidence>
<dbReference type="SUPFAM" id="SSF50156">
    <property type="entry name" value="PDZ domain-like"/>
    <property type="match status" value="1"/>
</dbReference>